<dbReference type="SUPFAM" id="SSF51735">
    <property type="entry name" value="NAD(P)-binding Rossmann-fold domains"/>
    <property type="match status" value="1"/>
</dbReference>
<dbReference type="PANTHER" id="PTHR43103:SF5">
    <property type="entry name" value="4-EPIMERASE, PUTATIVE (AFU_ORTHOLOGUE AFUA_7G00360)-RELATED"/>
    <property type="match status" value="1"/>
</dbReference>
<proteinExistence type="inferred from homology"/>
<dbReference type="Proteomes" id="UP000632222">
    <property type="component" value="Unassembled WGS sequence"/>
</dbReference>
<evidence type="ECO:0000259" key="4">
    <source>
        <dbReference type="Pfam" id="PF01370"/>
    </source>
</evidence>
<organism evidence="5 6">
    <name type="scientific">Deinococcus roseus</name>
    <dbReference type="NCBI Taxonomy" id="392414"/>
    <lineage>
        <taxon>Bacteria</taxon>
        <taxon>Thermotogati</taxon>
        <taxon>Deinococcota</taxon>
        <taxon>Deinococci</taxon>
        <taxon>Deinococcales</taxon>
        <taxon>Deinococcaceae</taxon>
        <taxon>Deinococcus</taxon>
    </lineage>
</organism>
<accession>A0ABQ2D414</accession>
<dbReference type="Pfam" id="PF01370">
    <property type="entry name" value="Epimerase"/>
    <property type="match status" value="1"/>
</dbReference>
<dbReference type="InterPro" id="IPR036291">
    <property type="entry name" value="NAD(P)-bd_dom_sf"/>
</dbReference>
<feature type="domain" description="NAD-dependent epimerase/dehydratase" evidence="4">
    <location>
        <begin position="8"/>
        <end position="160"/>
    </location>
</feature>
<keyword evidence="6" id="KW-1185">Reference proteome</keyword>
<comment type="caution">
    <text evidence="5">The sequence shown here is derived from an EMBL/GenBank/DDBJ whole genome shotgun (WGS) entry which is preliminary data.</text>
</comment>
<dbReference type="PANTHER" id="PTHR43103">
    <property type="entry name" value="NUCLEOSIDE-DIPHOSPHATE-SUGAR EPIMERASE"/>
    <property type="match status" value="1"/>
</dbReference>
<dbReference type="Gene3D" id="3.40.50.720">
    <property type="entry name" value="NAD(P)-binding Rossmann-like Domain"/>
    <property type="match status" value="1"/>
</dbReference>
<name>A0ABQ2D414_9DEIO</name>
<comment type="similarity">
    <text evidence="1">Belongs to the NAD(P)-dependent epimerase/dehydratase family.</text>
</comment>
<evidence type="ECO:0000313" key="6">
    <source>
        <dbReference type="Proteomes" id="UP000632222"/>
    </source>
</evidence>
<dbReference type="EMBL" id="BMOD01000011">
    <property type="protein sequence ID" value="GGJ41547.1"/>
    <property type="molecule type" value="Genomic_DNA"/>
</dbReference>
<keyword evidence="2" id="KW-0560">Oxidoreductase</keyword>
<protein>
    <recommendedName>
        <fullName evidence="4">NAD-dependent epimerase/dehydratase domain-containing protein</fullName>
    </recommendedName>
</protein>
<evidence type="ECO:0000256" key="2">
    <source>
        <dbReference type="ARBA" id="ARBA00023002"/>
    </source>
</evidence>
<sequence>MQKTIQNVLITGAKGNIGSVLRRGLTGCFRLRLSDVEPISELTSNEEQLPCDLRDFDGVLKAMEGMDAVVHLGGIPDEAAFTDLLSVNMLGTHHIYEAARLQGVKRVVFASSNHAVGFYPIHGHIGSEVPPRPDTFYGVSKVLGEALASLYWDKFGLESVCEDWQF</sequence>
<reference evidence="6" key="1">
    <citation type="journal article" date="2019" name="Int. J. Syst. Evol. Microbiol.">
        <title>The Global Catalogue of Microorganisms (GCM) 10K type strain sequencing project: providing services to taxonomists for standard genome sequencing and annotation.</title>
        <authorList>
            <consortium name="The Broad Institute Genomics Platform"/>
            <consortium name="The Broad Institute Genome Sequencing Center for Infectious Disease"/>
            <person name="Wu L."/>
            <person name="Ma J."/>
        </authorList>
    </citation>
    <scope>NUCLEOTIDE SEQUENCE [LARGE SCALE GENOMIC DNA]</scope>
    <source>
        <strain evidence="6">JCM 14370</strain>
    </source>
</reference>
<dbReference type="CDD" id="cd08946">
    <property type="entry name" value="SDR_e"/>
    <property type="match status" value="1"/>
</dbReference>
<keyword evidence="3" id="KW-0520">NAD</keyword>
<evidence type="ECO:0000313" key="5">
    <source>
        <dbReference type="EMBL" id="GGJ41547.1"/>
    </source>
</evidence>
<evidence type="ECO:0000256" key="1">
    <source>
        <dbReference type="ARBA" id="ARBA00007637"/>
    </source>
</evidence>
<evidence type="ECO:0000256" key="3">
    <source>
        <dbReference type="ARBA" id="ARBA00023027"/>
    </source>
</evidence>
<dbReference type="InterPro" id="IPR001509">
    <property type="entry name" value="Epimerase_deHydtase"/>
</dbReference>
<gene>
    <name evidence="5" type="ORF">GCM10008938_29500</name>
</gene>
<dbReference type="RefSeq" id="WP_189003601.1">
    <property type="nucleotide sequence ID" value="NZ_BMOD01000011.1"/>
</dbReference>